<dbReference type="GO" id="GO:0035556">
    <property type="term" value="P:intracellular signal transduction"/>
    <property type="evidence" value="ECO:0007669"/>
    <property type="project" value="InterPro"/>
</dbReference>
<feature type="transmembrane region" description="Helical" evidence="2">
    <location>
        <begin position="392"/>
        <end position="408"/>
    </location>
</feature>
<sequence>MPLPLAKIIRKFHVLWITIPSVAGLIVLLRVAGALQSLEWMAFDQYVRLRPQEATDDRVIIVGVNENDIRQLKRYPFDDATFAKLLMKIKQQQPRAIGLDIYRDLPVEPGHSELAKVFQTTPNLIGIEKRGGSTEVEVAPPPILKQRNQTASNDVVLDGDGKLRRGLLYWTSPNGEESLESLGLRLAMLYLEAQGITSQPAKTNSQYLQLGHGIFPIFEPSDGSYVSADAGGYQILLNYRGASGKFRTVSLMDVLQDRLPADLMRDSQGQPFRGKIVLIGVTARSLKDVFYTPYSGDSITTPERMAGVEVQANLASQIISAAIDGRSGFQVWTDAMEAVWILLWSGVGTGLGWMVRSPRWAVAGTVISVGGLGLGSFAAFVFSWWIPVVPPALALLTSAMVVTVHIAHSERRDRQTVMNLFGRYVTPTIAETIWRDRDQLLSQGRLRGQKLTATVLFTDIKNFSTIAERFDPETLMIWLNEYMEAMTEVVLKHGAVVDKFIGDAIMAVFGVPIARKTSKDIAHDAYSAVQCAIEMSAALAALNQRWAQQGHPTIQMRVGISTGTVVTGSLGGQQRMDYTAIGDSVNVAARLESFDKSIEGGLCRILISEETFTLVEGQFPVQAVGTVQLKGREQPTNVYQVLWEPSKSGRGRV</sequence>
<dbReference type="PANTHER" id="PTHR43081">
    <property type="entry name" value="ADENYLATE CYCLASE, TERMINAL-DIFFERENTIATION SPECIFIC-RELATED"/>
    <property type="match status" value="1"/>
</dbReference>
<keyword evidence="2" id="KW-0472">Membrane</keyword>
<dbReference type="Proteomes" id="UP000217895">
    <property type="component" value="Chromosome"/>
</dbReference>
<accession>A0A1Z4JN19</accession>
<dbReference type="SMART" id="SM00044">
    <property type="entry name" value="CYCc"/>
    <property type="match status" value="1"/>
</dbReference>
<dbReference type="InterPro" id="IPR050697">
    <property type="entry name" value="Adenylyl/Guanylyl_Cyclase_3/4"/>
</dbReference>
<keyword evidence="5" id="KW-1185">Reference proteome</keyword>
<feature type="domain" description="Guanylate cyclase" evidence="3">
    <location>
        <begin position="454"/>
        <end position="592"/>
    </location>
</feature>
<dbReference type="Pfam" id="PF00211">
    <property type="entry name" value="Guanylate_cyc"/>
    <property type="match status" value="1"/>
</dbReference>
<organism evidence="4 5">
    <name type="scientific">Leptolyngbya boryana NIES-2135</name>
    <dbReference type="NCBI Taxonomy" id="1973484"/>
    <lineage>
        <taxon>Bacteria</taxon>
        <taxon>Bacillati</taxon>
        <taxon>Cyanobacteriota</taxon>
        <taxon>Cyanophyceae</taxon>
        <taxon>Leptolyngbyales</taxon>
        <taxon>Leptolyngbyaceae</taxon>
        <taxon>Leptolyngbya group</taxon>
        <taxon>Leptolyngbya</taxon>
    </lineage>
</organism>
<evidence type="ECO:0000259" key="3">
    <source>
        <dbReference type="PROSITE" id="PS50125"/>
    </source>
</evidence>
<dbReference type="InterPro" id="IPR007890">
    <property type="entry name" value="CHASE2"/>
</dbReference>
<dbReference type="GO" id="GO:0004016">
    <property type="term" value="F:adenylate cyclase activity"/>
    <property type="evidence" value="ECO:0007669"/>
    <property type="project" value="UniProtKB-ARBA"/>
</dbReference>
<name>A0A1Z4JN19_LEPBY</name>
<dbReference type="SMART" id="SM01080">
    <property type="entry name" value="CHASE2"/>
    <property type="match status" value="1"/>
</dbReference>
<keyword evidence="2" id="KW-0812">Transmembrane</keyword>
<gene>
    <name evidence="4" type="ORF">NIES2135_49060</name>
</gene>
<evidence type="ECO:0000313" key="5">
    <source>
        <dbReference type="Proteomes" id="UP000217895"/>
    </source>
</evidence>
<dbReference type="EMBL" id="AP018203">
    <property type="protein sequence ID" value="BAY58033.1"/>
    <property type="molecule type" value="Genomic_DNA"/>
</dbReference>
<dbReference type="CDD" id="cd07302">
    <property type="entry name" value="CHD"/>
    <property type="match status" value="1"/>
</dbReference>
<proteinExistence type="inferred from homology"/>
<evidence type="ECO:0000256" key="1">
    <source>
        <dbReference type="ARBA" id="ARBA00005381"/>
    </source>
</evidence>
<protein>
    <recommendedName>
        <fullName evidence="3">Guanylate cyclase domain-containing protein</fullName>
    </recommendedName>
</protein>
<dbReference type="GO" id="GO:0006171">
    <property type="term" value="P:cAMP biosynthetic process"/>
    <property type="evidence" value="ECO:0007669"/>
    <property type="project" value="TreeGrafter"/>
</dbReference>
<dbReference type="PANTHER" id="PTHR43081:SF1">
    <property type="entry name" value="ADENYLATE CYCLASE, TERMINAL-DIFFERENTIATION SPECIFIC"/>
    <property type="match status" value="1"/>
</dbReference>
<dbReference type="InterPro" id="IPR001054">
    <property type="entry name" value="A/G_cyclase"/>
</dbReference>
<dbReference type="SUPFAM" id="SSF55073">
    <property type="entry name" value="Nucleotide cyclase"/>
    <property type="match status" value="1"/>
</dbReference>
<feature type="transmembrane region" description="Helical" evidence="2">
    <location>
        <begin position="12"/>
        <end position="32"/>
    </location>
</feature>
<evidence type="ECO:0000256" key="2">
    <source>
        <dbReference type="SAM" id="Phobius"/>
    </source>
</evidence>
<dbReference type="AlphaFoldDB" id="A0A1Z4JN19"/>
<reference evidence="4 5" key="1">
    <citation type="submission" date="2017-06" db="EMBL/GenBank/DDBJ databases">
        <title>Genome sequencing of cyanobaciteial culture collection at National Institute for Environmental Studies (NIES).</title>
        <authorList>
            <person name="Hirose Y."/>
            <person name="Shimura Y."/>
            <person name="Fujisawa T."/>
            <person name="Nakamura Y."/>
            <person name="Kawachi M."/>
        </authorList>
    </citation>
    <scope>NUCLEOTIDE SEQUENCE [LARGE SCALE GENOMIC DNA]</scope>
    <source>
        <strain evidence="4 5">NIES-2135</strain>
    </source>
</reference>
<keyword evidence="2" id="KW-1133">Transmembrane helix</keyword>
<feature type="transmembrane region" description="Helical" evidence="2">
    <location>
        <begin position="362"/>
        <end position="386"/>
    </location>
</feature>
<dbReference type="PROSITE" id="PS50125">
    <property type="entry name" value="GUANYLATE_CYCLASE_2"/>
    <property type="match status" value="1"/>
</dbReference>
<feature type="transmembrane region" description="Helical" evidence="2">
    <location>
        <begin position="338"/>
        <end position="355"/>
    </location>
</feature>
<comment type="similarity">
    <text evidence="1">Belongs to the adenylyl cyclase class-3 family.</text>
</comment>
<evidence type="ECO:0000313" key="4">
    <source>
        <dbReference type="EMBL" id="BAY58033.1"/>
    </source>
</evidence>
<dbReference type="InterPro" id="IPR029787">
    <property type="entry name" value="Nucleotide_cyclase"/>
</dbReference>
<dbReference type="Pfam" id="PF05226">
    <property type="entry name" value="CHASE2"/>
    <property type="match status" value="1"/>
</dbReference>
<dbReference type="Gene3D" id="3.30.70.1230">
    <property type="entry name" value="Nucleotide cyclase"/>
    <property type="match status" value="1"/>
</dbReference>